<dbReference type="Gene3D" id="3.40.720.10">
    <property type="entry name" value="Alkaline Phosphatase, subunit A"/>
    <property type="match status" value="2"/>
</dbReference>
<dbReference type="RefSeq" id="WP_269880108.1">
    <property type="nucleotide sequence ID" value="NZ_JAQAGZ010000002.1"/>
</dbReference>
<evidence type="ECO:0000256" key="1">
    <source>
        <dbReference type="ARBA" id="ARBA00008779"/>
    </source>
</evidence>
<dbReference type="Pfam" id="PF16347">
    <property type="entry name" value="SGSH_C"/>
    <property type="match status" value="1"/>
</dbReference>
<evidence type="ECO:0000313" key="5">
    <source>
        <dbReference type="Proteomes" id="UP001527882"/>
    </source>
</evidence>
<dbReference type="SUPFAM" id="SSF53649">
    <property type="entry name" value="Alkaline phosphatase-like"/>
    <property type="match status" value="1"/>
</dbReference>
<dbReference type="Proteomes" id="UP001527882">
    <property type="component" value="Unassembled WGS sequence"/>
</dbReference>
<dbReference type="InterPro" id="IPR050738">
    <property type="entry name" value="Sulfatase"/>
</dbReference>
<accession>A0ABT4Q4A9</accession>
<proteinExistence type="inferred from homology"/>
<organism evidence="4 5">
    <name type="scientific">Paenibacillus gyeongsangnamensis</name>
    <dbReference type="NCBI Taxonomy" id="3388067"/>
    <lineage>
        <taxon>Bacteria</taxon>
        <taxon>Bacillati</taxon>
        <taxon>Bacillota</taxon>
        <taxon>Bacilli</taxon>
        <taxon>Bacillales</taxon>
        <taxon>Paenibacillaceae</taxon>
        <taxon>Paenibacillus</taxon>
    </lineage>
</organism>
<feature type="domain" description="N-sulphoglucosamine sulphohydrolase C-terminal" evidence="3">
    <location>
        <begin position="192"/>
        <end position="331"/>
    </location>
</feature>
<dbReference type="InterPro" id="IPR032506">
    <property type="entry name" value="SGSH_C"/>
</dbReference>
<gene>
    <name evidence="4" type="ORF">O9H85_04605</name>
</gene>
<protein>
    <submittedName>
        <fullName evidence="4">Sulfatase-like hydrolase/transferase</fullName>
    </submittedName>
</protein>
<dbReference type="PANTHER" id="PTHR42693">
    <property type="entry name" value="ARYLSULFATASE FAMILY MEMBER"/>
    <property type="match status" value="1"/>
</dbReference>
<keyword evidence="2" id="KW-0378">Hydrolase</keyword>
<evidence type="ECO:0000313" key="4">
    <source>
        <dbReference type="EMBL" id="MCZ8511715.1"/>
    </source>
</evidence>
<name>A0ABT4Q4A9_9BACL</name>
<comment type="caution">
    <text evidence="4">The sequence shown here is derived from an EMBL/GenBank/DDBJ whole genome shotgun (WGS) entry which is preliminary data.</text>
</comment>
<evidence type="ECO:0000256" key="2">
    <source>
        <dbReference type="ARBA" id="ARBA00022801"/>
    </source>
</evidence>
<evidence type="ECO:0000259" key="3">
    <source>
        <dbReference type="Pfam" id="PF16347"/>
    </source>
</evidence>
<sequence>MEKQAGPNIVLVILDGGSMDDWDDSLGSLEGIRFTQCYAQSEELTPSFCSFMTGWYPHVRGHRTPEYRLAPTEPFLLKQLTERGFATWWGGDNPVVDAEAESRVCTVRFRPEQTEAYAEVLVDGAVKFVEQAQNKPICICLTLRDEVELRTVIGRLTDAWKAAGEWDNTALFLFSARGRRSAAARVDGFTAAHVPLLIKYPSSCTAIPEEGQQVGALVELIDVYATIAELAGLPQRHTHFGRSLLPIIQGKAERHREQVFCEGGCLVTEPHAGGKLARGKSVMLRTAEWKFIKRLNEQTELYDLSIDPKELVNLADDPQYESVRKKLLNLLAIRYMETIDVVPYEPVMHKLEGRL</sequence>
<keyword evidence="5" id="KW-1185">Reference proteome</keyword>
<dbReference type="EMBL" id="JAQAGZ010000002">
    <property type="protein sequence ID" value="MCZ8511715.1"/>
    <property type="molecule type" value="Genomic_DNA"/>
</dbReference>
<dbReference type="PANTHER" id="PTHR42693:SF53">
    <property type="entry name" value="ENDO-4-O-SULFATASE"/>
    <property type="match status" value="1"/>
</dbReference>
<comment type="similarity">
    <text evidence="1">Belongs to the sulfatase family.</text>
</comment>
<dbReference type="InterPro" id="IPR017850">
    <property type="entry name" value="Alkaline_phosphatase_core_sf"/>
</dbReference>
<reference evidence="4 5" key="1">
    <citation type="submission" date="2022-12" db="EMBL/GenBank/DDBJ databases">
        <title>Draft genome sequence of Paenibacillus sp. dW9.</title>
        <authorList>
            <person name="Choi E.-W."/>
            <person name="Kim D.-U."/>
        </authorList>
    </citation>
    <scope>NUCLEOTIDE SEQUENCE [LARGE SCALE GENOMIC DNA]</scope>
    <source>
        <strain evidence="5">dW9</strain>
    </source>
</reference>